<dbReference type="Gene3D" id="3.30.70.1990">
    <property type="match status" value="1"/>
</dbReference>
<dbReference type="AlphaFoldDB" id="A0A4R6N8M5"/>
<sequence>MERIAVIGSGITGLAAARSLSQALGPGSVSLFEAEGRPGGHAHTVDIELEGITHGVDTGFLVFNDRTYPRLIQLFKELGVEPSDADMSFSVQAPGLEWCGSDLNSVFAQRSNLLRPGFWRMLSEILRFNRLCTELAQRGEEAALSESVEHFLDRNGFGTRFREGYLLPMVACIWSCPTGQMLQFPIATLIRFCHNHGLLSINDRPQWRSLRGGSREYVRRIVAGLGDVRLGQAVHGVRRDGAGATVLTGRGVEHFSRVVMACHSDQALRLLGDDATAEERRLLGAIRYQPNRAVLHTDAELLPRRRLAWAAWNYESSLPPGSGGKGPREDGSVCLHYLLNRLQVLPWSQPVIVSLNPLREPDGAKVLREFEYAHPIFDLAAIQAQGQLAHIQGKRHTWFCGAWAGYGFHEDGLASGQDAAQSLLQSLRAKELAA</sequence>
<proteinExistence type="predicted"/>
<gene>
    <name evidence="2" type="ORF">DFR39_102235</name>
</gene>
<dbReference type="PANTHER" id="PTHR42923">
    <property type="entry name" value="PROTOPORPHYRINOGEN OXIDASE"/>
    <property type="match status" value="1"/>
</dbReference>
<dbReference type="Pfam" id="PF01593">
    <property type="entry name" value="Amino_oxidase"/>
    <property type="match status" value="1"/>
</dbReference>
<dbReference type="InterPro" id="IPR050464">
    <property type="entry name" value="Zeta_carotene_desat/Oxidored"/>
</dbReference>
<dbReference type="Gene3D" id="1.10.405.20">
    <property type="match status" value="1"/>
</dbReference>
<dbReference type="RefSeq" id="WP_133602622.1">
    <property type="nucleotide sequence ID" value="NZ_JAUFPJ010000002.1"/>
</dbReference>
<dbReference type="FunFam" id="1.10.405.20:FF:000001">
    <property type="entry name" value="Amine oxidase"/>
    <property type="match status" value="1"/>
</dbReference>
<dbReference type="SUPFAM" id="SSF51905">
    <property type="entry name" value="FAD/NAD(P)-binding domain"/>
    <property type="match status" value="1"/>
</dbReference>
<organism evidence="2 3">
    <name type="scientific">Roseateles asaccharophilus</name>
    <dbReference type="NCBI Taxonomy" id="582607"/>
    <lineage>
        <taxon>Bacteria</taxon>
        <taxon>Pseudomonadati</taxon>
        <taxon>Pseudomonadota</taxon>
        <taxon>Betaproteobacteria</taxon>
        <taxon>Burkholderiales</taxon>
        <taxon>Sphaerotilaceae</taxon>
        <taxon>Roseateles</taxon>
    </lineage>
</organism>
<dbReference type="PANTHER" id="PTHR42923:SF17">
    <property type="entry name" value="AMINE OXIDASE DOMAIN-CONTAINING PROTEIN"/>
    <property type="match status" value="1"/>
</dbReference>
<dbReference type="GO" id="GO:0016491">
    <property type="term" value="F:oxidoreductase activity"/>
    <property type="evidence" value="ECO:0007669"/>
    <property type="project" value="InterPro"/>
</dbReference>
<evidence type="ECO:0000313" key="2">
    <source>
        <dbReference type="EMBL" id="TDP11852.1"/>
    </source>
</evidence>
<dbReference type="Gene3D" id="3.50.50.60">
    <property type="entry name" value="FAD/NAD(P)-binding domain"/>
    <property type="match status" value="1"/>
</dbReference>
<evidence type="ECO:0000313" key="3">
    <source>
        <dbReference type="Proteomes" id="UP000295357"/>
    </source>
</evidence>
<keyword evidence="3" id="KW-1185">Reference proteome</keyword>
<dbReference type="EMBL" id="SNXE01000002">
    <property type="protein sequence ID" value="TDP11852.1"/>
    <property type="molecule type" value="Genomic_DNA"/>
</dbReference>
<accession>A0A4R6N8M5</accession>
<feature type="domain" description="Amine oxidase" evidence="1">
    <location>
        <begin position="11"/>
        <end position="274"/>
    </location>
</feature>
<dbReference type="OrthoDB" id="20837at2"/>
<name>A0A4R6N8M5_9BURK</name>
<protein>
    <submittedName>
        <fullName evidence="2">Putative NAD/FAD-binding protein</fullName>
    </submittedName>
</protein>
<dbReference type="InterPro" id="IPR002937">
    <property type="entry name" value="Amino_oxidase"/>
</dbReference>
<dbReference type="InterPro" id="IPR036188">
    <property type="entry name" value="FAD/NAD-bd_sf"/>
</dbReference>
<reference evidence="2 3" key="1">
    <citation type="submission" date="2019-03" db="EMBL/GenBank/DDBJ databases">
        <title>Genomic Encyclopedia of Type Strains, Phase IV (KMG-IV): sequencing the most valuable type-strain genomes for metagenomic binning, comparative biology and taxonomic classification.</title>
        <authorList>
            <person name="Goeker M."/>
        </authorList>
    </citation>
    <scope>NUCLEOTIDE SEQUENCE [LARGE SCALE GENOMIC DNA]</scope>
    <source>
        <strain evidence="2 3">DSM 25082</strain>
    </source>
</reference>
<dbReference type="Proteomes" id="UP000295357">
    <property type="component" value="Unassembled WGS sequence"/>
</dbReference>
<evidence type="ECO:0000259" key="1">
    <source>
        <dbReference type="Pfam" id="PF01593"/>
    </source>
</evidence>
<comment type="caution">
    <text evidence="2">The sequence shown here is derived from an EMBL/GenBank/DDBJ whole genome shotgun (WGS) entry which is preliminary data.</text>
</comment>